<dbReference type="InParanoid" id="A0A3Q7EVT6"/>
<evidence type="ECO:0000313" key="2">
    <source>
        <dbReference type="Proteomes" id="UP000004994"/>
    </source>
</evidence>
<name>A0A3Q7EVT6_SOLLC</name>
<reference evidence="1" key="2">
    <citation type="submission" date="2019-01" db="UniProtKB">
        <authorList>
            <consortium name="EnsemblPlants"/>
        </authorList>
    </citation>
    <scope>IDENTIFICATION</scope>
    <source>
        <strain evidence="1">cv. Heinz 1706</strain>
    </source>
</reference>
<protein>
    <submittedName>
        <fullName evidence="1">Uncharacterized protein</fullName>
    </submittedName>
</protein>
<reference evidence="1" key="1">
    <citation type="journal article" date="2012" name="Nature">
        <title>The tomato genome sequence provides insights into fleshy fruit evolution.</title>
        <authorList>
            <consortium name="Tomato Genome Consortium"/>
        </authorList>
    </citation>
    <scope>NUCLEOTIDE SEQUENCE [LARGE SCALE GENOMIC DNA]</scope>
    <source>
        <strain evidence="1">cv. Heinz 1706</strain>
    </source>
</reference>
<dbReference type="EnsemblPlants" id="Solyc01g111160.3.1">
    <property type="protein sequence ID" value="Solyc01g111160.3.1.1"/>
    <property type="gene ID" value="Solyc01g111160.3"/>
</dbReference>
<sequence>MIQCHCVLDMVQMMHYVTAHSIPLSACHLSSSPSEVTLQTCHLGQALLLPLF</sequence>
<dbReference type="Proteomes" id="UP000004994">
    <property type="component" value="Chromosome 1"/>
</dbReference>
<dbReference type="Gramene" id="Solyc01g111160.3.1">
    <property type="protein sequence ID" value="Solyc01g111160.3.1.1"/>
    <property type="gene ID" value="Solyc01g111160.3"/>
</dbReference>
<dbReference type="PaxDb" id="4081-Solyc01g111160.2.1"/>
<proteinExistence type="predicted"/>
<dbReference type="AlphaFoldDB" id="A0A3Q7EVT6"/>
<organism evidence="1">
    <name type="scientific">Solanum lycopersicum</name>
    <name type="common">Tomato</name>
    <name type="synonym">Lycopersicon esculentum</name>
    <dbReference type="NCBI Taxonomy" id="4081"/>
    <lineage>
        <taxon>Eukaryota</taxon>
        <taxon>Viridiplantae</taxon>
        <taxon>Streptophyta</taxon>
        <taxon>Embryophyta</taxon>
        <taxon>Tracheophyta</taxon>
        <taxon>Spermatophyta</taxon>
        <taxon>Magnoliopsida</taxon>
        <taxon>eudicotyledons</taxon>
        <taxon>Gunneridae</taxon>
        <taxon>Pentapetalae</taxon>
        <taxon>asterids</taxon>
        <taxon>lamiids</taxon>
        <taxon>Solanales</taxon>
        <taxon>Solanaceae</taxon>
        <taxon>Solanoideae</taxon>
        <taxon>Solaneae</taxon>
        <taxon>Solanum</taxon>
        <taxon>Solanum subgen. Lycopersicon</taxon>
    </lineage>
</organism>
<accession>A0A3Q7EVT6</accession>
<evidence type="ECO:0000313" key="1">
    <source>
        <dbReference type="EnsemblPlants" id="Solyc01g111160.3.1.1"/>
    </source>
</evidence>
<keyword evidence="2" id="KW-1185">Reference proteome</keyword>